<dbReference type="PROSITE" id="PS51819">
    <property type="entry name" value="VOC"/>
    <property type="match status" value="1"/>
</dbReference>
<dbReference type="InterPro" id="IPR029068">
    <property type="entry name" value="Glyas_Bleomycin-R_OHBP_Dase"/>
</dbReference>
<proteinExistence type="predicted"/>
<dbReference type="SUPFAM" id="SSF54593">
    <property type="entry name" value="Glyoxalase/Bleomycin resistance protein/Dihydroxybiphenyl dioxygenase"/>
    <property type="match status" value="1"/>
</dbReference>
<gene>
    <name evidence="2" type="ORF">GCM10009811_05270</name>
</gene>
<reference evidence="3" key="1">
    <citation type="journal article" date="2019" name="Int. J. Syst. Evol. Microbiol.">
        <title>The Global Catalogue of Microorganisms (GCM) 10K type strain sequencing project: providing services to taxonomists for standard genome sequencing and annotation.</title>
        <authorList>
            <consortium name="The Broad Institute Genomics Platform"/>
            <consortium name="The Broad Institute Genome Sequencing Center for Infectious Disease"/>
            <person name="Wu L."/>
            <person name="Ma J."/>
        </authorList>
    </citation>
    <scope>NUCLEOTIDE SEQUENCE [LARGE SCALE GENOMIC DNA]</scope>
    <source>
        <strain evidence="3">JCM 15592</strain>
    </source>
</reference>
<evidence type="ECO:0000313" key="2">
    <source>
        <dbReference type="EMBL" id="GAA1782751.1"/>
    </source>
</evidence>
<keyword evidence="3" id="KW-1185">Reference proteome</keyword>
<name>A0ABP4XK02_9MICO</name>
<dbReference type="Proteomes" id="UP001499938">
    <property type="component" value="Unassembled WGS sequence"/>
</dbReference>
<protein>
    <submittedName>
        <fullName evidence="2">VOC family protein</fullName>
    </submittedName>
</protein>
<dbReference type="PANTHER" id="PTHR39175:SF1">
    <property type="entry name" value="FAMILY PROTEIN, PUTATIVE (AFU_ORTHOLOGUE AFUA_3G15060)-RELATED"/>
    <property type="match status" value="1"/>
</dbReference>
<dbReference type="PANTHER" id="PTHR39175">
    <property type="entry name" value="FAMILY PROTEIN, PUTATIVE (AFU_ORTHOLOGUE AFUA_3G15060)-RELATED"/>
    <property type="match status" value="1"/>
</dbReference>
<dbReference type="InterPro" id="IPR037523">
    <property type="entry name" value="VOC_core"/>
</dbReference>
<evidence type="ECO:0000313" key="3">
    <source>
        <dbReference type="Proteomes" id="UP001499938"/>
    </source>
</evidence>
<sequence>MGDFQVERLQHVQLAIPAGGEDASRAFWVGSLGFDEVPKPPLLAVRGGCWFRRGDLEMHMGVEDPFTPARKAHPALLVTGLDALAETLSATGADVRWSDEVPGTRRFHTDDPFGNRLEFIAADE</sequence>
<organism evidence="2 3">
    <name type="scientific">Nostocoides veronense</name>
    <dbReference type="NCBI Taxonomy" id="330836"/>
    <lineage>
        <taxon>Bacteria</taxon>
        <taxon>Bacillati</taxon>
        <taxon>Actinomycetota</taxon>
        <taxon>Actinomycetes</taxon>
        <taxon>Micrococcales</taxon>
        <taxon>Intrasporangiaceae</taxon>
        <taxon>Nostocoides</taxon>
    </lineage>
</organism>
<dbReference type="EMBL" id="BAAAPO010000008">
    <property type="protein sequence ID" value="GAA1782751.1"/>
    <property type="molecule type" value="Genomic_DNA"/>
</dbReference>
<evidence type="ECO:0000259" key="1">
    <source>
        <dbReference type="PROSITE" id="PS51819"/>
    </source>
</evidence>
<comment type="caution">
    <text evidence="2">The sequence shown here is derived from an EMBL/GenBank/DDBJ whole genome shotgun (WGS) entry which is preliminary data.</text>
</comment>
<feature type="domain" description="VOC" evidence="1">
    <location>
        <begin position="8"/>
        <end position="122"/>
    </location>
</feature>
<dbReference type="RefSeq" id="WP_344080891.1">
    <property type="nucleotide sequence ID" value="NZ_BAAAPO010000008.1"/>
</dbReference>
<dbReference type="Gene3D" id="3.10.180.10">
    <property type="entry name" value="2,3-Dihydroxybiphenyl 1,2-Dioxygenase, domain 1"/>
    <property type="match status" value="1"/>
</dbReference>
<accession>A0ABP4XK02</accession>